<accession>A0AAP0DSL1</accession>
<dbReference type="Pfam" id="PF03101">
    <property type="entry name" value="FAR1"/>
    <property type="match status" value="1"/>
</dbReference>
<sequence>MSTFDISFIDSNGLIVNDDFDLSLIDSSDLIVTDDVESVYAPSKSIDSLDQSSATVDQSSELSSDHTAPQVNPSLKRIRKSRSKKPKTPIIYVGIESNGGACSRVFSTPNGSKLYKPDVDAEFLPPPIGTVYTDWQEIVAMYSRYASKAGFSTKLGTNKDRPENVSFRFIHCHRYGKPRFGNFSMANHHKRRSNRIKLTNCKACIRFKIYPGTSDLILYDWVEHHNHPLIGQEFMDFSKEQRTLTYSEQHMIHSLSLHNIGPNIAHKVQCTLKGGHHYVRGKRIDYKNWRRNIKLFIGHRDAQLTVNSLASRTTNLHNFFFDYKVEQMVVKALFWADDVSRCHYIEFGDVLAFDATYKTNMYKMIFVPFTGVDHHKRCVTFGAGLICDETIESYVWLLETFVKCHPKPPILVLTDQDAAMRSAVLKVFPTSAHRLCMWHIMMKLPAKIKGCNVDNDEVRTAIHNLVWDVLIDKDDFEMRWNTLMSQYNLTGHDWLNDMYGIRERWVPCYFSHLDMCCLMKTTSMCESSNAMFKVNTNRHNSLLQFLMSFDTAIDGQRHNQRELEFNMMNSSPLLHTNLRIEEHASRIYTPALFVEVQKEIERGMLQCTNNTPTVIGDVKLYTVTQYNRHFVPVCQFEVAFDVRDKATSCTCNLFKRIGYLCRHIFCVYRPEQVHAIPDRYISNRWKRDSLPRRVYDITNRYSVDNRVETRLRNEILDTVALCADRLRHNPTELSELCEQMKALKIKIFADVPYDPECNRTNAVISDILRVPETGPSTLILQHSVTKGSGYDKDKENNSGKRFVGPREKAINKIKKGKVARLCGNCKQHGHNARLCEKVQAAKAEAAAKLLASKASAAATMTDPT</sequence>
<keyword evidence="1" id="KW-0479">Metal-binding</keyword>
<keyword evidence="5" id="KW-1185">Reference proteome</keyword>
<dbReference type="AlphaFoldDB" id="A0AAP0DSL1"/>
<keyword evidence="1" id="KW-0863">Zinc-finger</keyword>
<dbReference type="PANTHER" id="PTHR47718">
    <property type="entry name" value="OS01G0519700 PROTEIN"/>
    <property type="match status" value="1"/>
</dbReference>
<organism evidence="4 5">
    <name type="scientific">Deinandra increscens subsp. villosa</name>
    <dbReference type="NCBI Taxonomy" id="3103831"/>
    <lineage>
        <taxon>Eukaryota</taxon>
        <taxon>Viridiplantae</taxon>
        <taxon>Streptophyta</taxon>
        <taxon>Embryophyta</taxon>
        <taxon>Tracheophyta</taxon>
        <taxon>Spermatophyta</taxon>
        <taxon>Magnoliopsida</taxon>
        <taxon>eudicotyledons</taxon>
        <taxon>Gunneridae</taxon>
        <taxon>Pentapetalae</taxon>
        <taxon>asterids</taxon>
        <taxon>campanulids</taxon>
        <taxon>Asterales</taxon>
        <taxon>Asteraceae</taxon>
        <taxon>Asteroideae</taxon>
        <taxon>Heliantheae alliance</taxon>
        <taxon>Madieae</taxon>
        <taxon>Madiinae</taxon>
        <taxon>Deinandra</taxon>
    </lineage>
</organism>
<evidence type="ECO:0000259" key="3">
    <source>
        <dbReference type="PROSITE" id="PS50966"/>
    </source>
</evidence>
<evidence type="ECO:0000256" key="1">
    <source>
        <dbReference type="PROSITE-ProRule" id="PRU00325"/>
    </source>
</evidence>
<feature type="domain" description="SWIM-type" evidence="3">
    <location>
        <begin position="636"/>
        <end position="672"/>
    </location>
</feature>
<reference evidence="4 5" key="1">
    <citation type="submission" date="2024-04" db="EMBL/GenBank/DDBJ databases">
        <title>The reference genome of an endangered Asteraceae, Deinandra increscens subsp. villosa, native to the Central Coast of California.</title>
        <authorList>
            <person name="Guilliams M."/>
            <person name="Hasenstab-Lehman K."/>
            <person name="Meyer R."/>
            <person name="Mcevoy S."/>
        </authorList>
    </citation>
    <scope>NUCLEOTIDE SEQUENCE [LARGE SCALE GENOMIC DNA]</scope>
    <source>
        <tissue evidence="4">Leaf</tissue>
    </source>
</reference>
<protein>
    <recommendedName>
        <fullName evidence="3">SWIM-type domain-containing protein</fullName>
    </recommendedName>
</protein>
<proteinExistence type="predicted"/>
<evidence type="ECO:0000256" key="2">
    <source>
        <dbReference type="SAM" id="MobiDB-lite"/>
    </source>
</evidence>
<gene>
    <name evidence="4" type="ORF">SSX86_004783</name>
</gene>
<name>A0AAP0DSL1_9ASTR</name>
<dbReference type="InterPro" id="IPR007527">
    <property type="entry name" value="Znf_SWIM"/>
</dbReference>
<dbReference type="EMBL" id="JBCNJP010000007">
    <property type="protein sequence ID" value="KAK9076449.1"/>
    <property type="molecule type" value="Genomic_DNA"/>
</dbReference>
<dbReference type="PROSITE" id="PS50966">
    <property type="entry name" value="ZF_SWIM"/>
    <property type="match status" value="1"/>
</dbReference>
<feature type="region of interest" description="Disordered" evidence="2">
    <location>
        <begin position="50"/>
        <end position="83"/>
    </location>
</feature>
<evidence type="ECO:0000313" key="4">
    <source>
        <dbReference type="EMBL" id="KAK9076449.1"/>
    </source>
</evidence>
<comment type="caution">
    <text evidence="4">The sequence shown here is derived from an EMBL/GenBank/DDBJ whole genome shotgun (WGS) entry which is preliminary data.</text>
</comment>
<keyword evidence="1" id="KW-0862">Zinc</keyword>
<dbReference type="InterPro" id="IPR018289">
    <property type="entry name" value="MULE_transposase_dom"/>
</dbReference>
<dbReference type="InterPro" id="IPR004330">
    <property type="entry name" value="FAR1_DNA_bnd_dom"/>
</dbReference>
<dbReference type="GO" id="GO:0008270">
    <property type="term" value="F:zinc ion binding"/>
    <property type="evidence" value="ECO:0007669"/>
    <property type="project" value="UniProtKB-KW"/>
</dbReference>
<evidence type="ECO:0000313" key="5">
    <source>
        <dbReference type="Proteomes" id="UP001408789"/>
    </source>
</evidence>
<dbReference type="Proteomes" id="UP001408789">
    <property type="component" value="Unassembled WGS sequence"/>
</dbReference>
<dbReference type="Pfam" id="PF10551">
    <property type="entry name" value="MULE"/>
    <property type="match status" value="1"/>
</dbReference>
<dbReference type="PANTHER" id="PTHR47718:SF12">
    <property type="entry name" value="PROTEIN FAR1-RELATED SEQUENCE"/>
    <property type="match status" value="1"/>
</dbReference>
<feature type="compositionally biased region" description="Polar residues" evidence="2">
    <location>
        <begin position="50"/>
        <end position="72"/>
    </location>
</feature>